<keyword evidence="9" id="KW-1185">Reference proteome</keyword>
<gene>
    <name evidence="8" type="ORF">ACFYXQ_18895</name>
</gene>
<comment type="caution">
    <text evidence="8">The sequence shown here is derived from an EMBL/GenBank/DDBJ whole genome shotgun (WGS) entry which is preliminary data.</text>
</comment>
<reference evidence="8 9" key="1">
    <citation type="submission" date="2024-10" db="EMBL/GenBank/DDBJ databases">
        <title>The Natural Products Discovery Center: Release of the First 8490 Sequenced Strains for Exploring Actinobacteria Biosynthetic Diversity.</title>
        <authorList>
            <person name="Kalkreuter E."/>
            <person name="Kautsar S.A."/>
            <person name="Yang D."/>
            <person name="Bader C.D."/>
            <person name="Teijaro C.N."/>
            <person name="Fluegel L."/>
            <person name="Davis C.M."/>
            <person name="Simpson J.R."/>
            <person name="Lauterbach L."/>
            <person name="Steele A.D."/>
            <person name="Gui C."/>
            <person name="Meng S."/>
            <person name="Li G."/>
            <person name="Viehrig K."/>
            <person name="Ye F."/>
            <person name="Su P."/>
            <person name="Kiefer A.F."/>
            <person name="Nichols A."/>
            <person name="Cepeda A.J."/>
            <person name="Yan W."/>
            <person name="Fan B."/>
            <person name="Jiang Y."/>
            <person name="Adhikari A."/>
            <person name="Zheng C.-J."/>
            <person name="Schuster L."/>
            <person name="Cowan T.M."/>
            <person name="Smanski M.J."/>
            <person name="Chevrette M.G."/>
            <person name="De Carvalho L.P.S."/>
            <person name="Shen B."/>
        </authorList>
    </citation>
    <scope>NUCLEOTIDE SEQUENCE [LARGE SCALE GENOMIC DNA]</scope>
    <source>
        <strain evidence="8 9">NPDC002593</strain>
    </source>
</reference>
<evidence type="ECO:0000256" key="3">
    <source>
        <dbReference type="ARBA" id="ARBA00022651"/>
    </source>
</evidence>
<dbReference type="GO" id="GO:0016787">
    <property type="term" value="F:hydrolase activity"/>
    <property type="evidence" value="ECO:0007669"/>
    <property type="project" value="UniProtKB-KW"/>
</dbReference>
<evidence type="ECO:0000256" key="4">
    <source>
        <dbReference type="ARBA" id="ARBA00022729"/>
    </source>
</evidence>
<keyword evidence="4" id="KW-0732">Signal</keyword>
<keyword evidence="5 8" id="KW-0378">Hydrolase</keyword>
<evidence type="ECO:0000256" key="7">
    <source>
        <dbReference type="ARBA" id="ARBA00023326"/>
    </source>
</evidence>
<dbReference type="PANTHER" id="PTHR38050:SF2">
    <property type="entry name" value="FERULOYL ESTERASE C-RELATED"/>
    <property type="match status" value="1"/>
</dbReference>
<keyword evidence="2" id="KW-0964">Secreted</keyword>
<evidence type="ECO:0000313" key="8">
    <source>
        <dbReference type="EMBL" id="MFF3569845.1"/>
    </source>
</evidence>
<keyword evidence="6" id="KW-0119">Carbohydrate metabolism</keyword>
<organism evidence="8 9">
    <name type="scientific">Nocardia jiangxiensis</name>
    <dbReference type="NCBI Taxonomy" id="282685"/>
    <lineage>
        <taxon>Bacteria</taxon>
        <taxon>Bacillati</taxon>
        <taxon>Actinomycetota</taxon>
        <taxon>Actinomycetes</taxon>
        <taxon>Mycobacteriales</taxon>
        <taxon>Nocardiaceae</taxon>
        <taxon>Nocardia</taxon>
    </lineage>
</organism>
<evidence type="ECO:0000256" key="2">
    <source>
        <dbReference type="ARBA" id="ARBA00022525"/>
    </source>
</evidence>
<dbReference type="Proteomes" id="UP001601992">
    <property type="component" value="Unassembled WGS sequence"/>
</dbReference>
<dbReference type="SUPFAM" id="SSF53474">
    <property type="entry name" value="alpha/beta-Hydrolases"/>
    <property type="match status" value="1"/>
</dbReference>
<keyword evidence="3" id="KW-0858">Xylan degradation</keyword>
<dbReference type="InterPro" id="IPR043595">
    <property type="entry name" value="FaeB/C/D"/>
</dbReference>
<evidence type="ECO:0000256" key="6">
    <source>
        <dbReference type="ARBA" id="ARBA00023277"/>
    </source>
</evidence>
<dbReference type="EMBL" id="JBIAQY010000006">
    <property type="protein sequence ID" value="MFF3569845.1"/>
    <property type="molecule type" value="Genomic_DNA"/>
</dbReference>
<proteinExistence type="predicted"/>
<dbReference type="RefSeq" id="WP_387404426.1">
    <property type="nucleotide sequence ID" value="NZ_JBIAQY010000006.1"/>
</dbReference>
<dbReference type="InterPro" id="IPR029058">
    <property type="entry name" value="AB_hydrolase_fold"/>
</dbReference>
<comment type="subcellular location">
    <subcellularLocation>
        <location evidence="1">Secreted</location>
    </subcellularLocation>
</comment>
<dbReference type="PANTHER" id="PTHR38050">
    <property type="match status" value="1"/>
</dbReference>
<keyword evidence="7" id="KW-0624">Polysaccharide degradation</keyword>
<sequence length="303" mass="32145">MSFGEEGAPMSGEFTAAELTVDGRVRTFGLRAPQQDGAPLVLALHGNASRLPSQQRRPGLMMDEWTSFGAHAQEWGIAVAYPDGWDRCWADGRGVTLADEAGVDDVAFLRELIHWCAAEFGTRPEWTIPAGISNGAFMAHRLGLESSDLVPAFGAVAGGLPVALERIEPTHAVSALLINGTADEAVPITGGYSRHRGPDGELRGRTLGLAESAAWWQAANRCSGEGTTVTTGRSSRHAVEGGVGGSRVTAWTVFDGGHTWPGKPTPPEWDNGPNTVTSTEFDAAEEIYRFAQAALVPADARKL</sequence>
<accession>A0ABW6S0L1</accession>
<dbReference type="Gene3D" id="3.40.50.1820">
    <property type="entry name" value="alpha/beta hydrolase"/>
    <property type="match status" value="1"/>
</dbReference>
<evidence type="ECO:0000313" key="9">
    <source>
        <dbReference type="Proteomes" id="UP001601992"/>
    </source>
</evidence>
<evidence type="ECO:0000256" key="5">
    <source>
        <dbReference type="ARBA" id="ARBA00022801"/>
    </source>
</evidence>
<evidence type="ECO:0000256" key="1">
    <source>
        <dbReference type="ARBA" id="ARBA00004613"/>
    </source>
</evidence>
<name>A0ABW6S0L1_9NOCA</name>
<protein>
    <submittedName>
        <fullName evidence="8">Alpha/beta hydrolase family esterase</fullName>
    </submittedName>
</protein>